<dbReference type="PIRSF" id="PIRSF018637">
    <property type="entry name" value="TrmK"/>
    <property type="match status" value="1"/>
</dbReference>
<dbReference type="OrthoDB" id="5881184at2"/>
<keyword evidence="1" id="KW-0489">Methyltransferase</keyword>
<keyword evidence="2" id="KW-1185">Reference proteome</keyword>
<accession>A0A265NER5</accession>
<dbReference type="SUPFAM" id="SSF53335">
    <property type="entry name" value="S-adenosyl-L-methionine-dependent methyltransferases"/>
    <property type="match status" value="1"/>
</dbReference>
<dbReference type="GO" id="GO:0160105">
    <property type="term" value="F:tRNA (adenine(22)-N1)-methyltransferase activity"/>
    <property type="evidence" value="ECO:0007669"/>
    <property type="project" value="InterPro"/>
</dbReference>
<keyword evidence="1" id="KW-0808">Transferase</keyword>
<dbReference type="Proteomes" id="UP000216498">
    <property type="component" value="Unassembled WGS sequence"/>
</dbReference>
<comment type="caution">
    <text evidence="1">The sequence shown here is derived from an EMBL/GenBank/DDBJ whole genome shotgun (WGS) entry which is preliminary data.</text>
</comment>
<dbReference type="Gene3D" id="1.10.287.1890">
    <property type="match status" value="1"/>
</dbReference>
<dbReference type="PANTHER" id="PTHR38451:SF1">
    <property type="entry name" value="TRNA (ADENINE(22)-N(1))-METHYLTRANSFERASE"/>
    <property type="match status" value="1"/>
</dbReference>
<evidence type="ECO:0000313" key="1">
    <source>
        <dbReference type="EMBL" id="OZU89949.1"/>
    </source>
</evidence>
<dbReference type="RefSeq" id="WP_094883549.1">
    <property type="nucleotide sequence ID" value="NZ_NPMS01000001.1"/>
</dbReference>
<evidence type="ECO:0000313" key="2">
    <source>
        <dbReference type="Proteomes" id="UP000216498"/>
    </source>
</evidence>
<name>A0A265NER5_9BACI</name>
<gene>
    <name evidence="1" type="ORF">CIL03_02065</name>
</gene>
<dbReference type="EMBL" id="NPMS01000001">
    <property type="protein sequence ID" value="OZU89949.1"/>
    <property type="molecule type" value="Genomic_DNA"/>
</dbReference>
<protein>
    <submittedName>
        <fullName evidence="1">tRNA (Adenine(22)-N(1))-methyltransferase TrmK</fullName>
    </submittedName>
</protein>
<dbReference type="Pfam" id="PF04816">
    <property type="entry name" value="TrmK"/>
    <property type="match status" value="1"/>
</dbReference>
<proteinExistence type="predicted"/>
<dbReference type="Gene3D" id="3.40.50.150">
    <property type="entry name" value="Vaccinia Virus protein VP39"/>
    <property type="match status" value="1"/>
</dbReference>
<reference evidence="1 2" key="1">
    <citation type="submission" date="2017-08" db="EMBL/GenBank/DDBJ databases">
        <title>Virgibacillus indicus sp. nov. and Virgibacillus profoundi sp. nov, two moderately halophilic bacteria isolated from marine sediment by using the Microfluidic Streak Plate.</title>
        <authorList>
            <person name="Xu B."/>
            <person name="Hu B."/>
            <person name="Wang J."/>
            <person name="Zhu Y."/>
            <person name="Huang L."/>
            <person name="Du W."/>
            <person name="Huang Y."/>
        </authorList>
    </citation>
    <scope>NUCLEOTIDE SEQUENCE [LARGE SCALE GENOMIC DNA]</scope>
    <source>
        <strain evidence="1 2">IO3-P2-C2</strain>
    </source>
</reference>
<dbReference type="PANTHER" id="PTHR38451">
    <property type="entry name" value="TRNA (ADENINE(22)-N(1))-METHYLTRANSFERASE"/>
    <property type="match status" value="1"/>
</dbReference>
<dbReference type="GO" id="GO:0032259">
    <property type="term" value="P:methylation"/>
    <property type="evidence" value="ECO:0007669"/>
    <property type="project" value="UniProtKB-KW"/>
</dbReference>
<sequence>MKDSIKLSKRLMKTASYLPKGAVFADIGSDHAYLPCYICLRDNTAKAIAGEINEGPYYSAVETVTQCELTDEIEVRLGDGLQILNEGEVQQVIIAGMGGSLIKTILEEGIEKLTRVERIIAQPNIDARNVRKWFNQQDFIITNEAILEENGHIYEIIAADKNAPDDPYKKDEIDKQLLFGPLLLKDKSEVFYKKWKHEYIKLQRVINQMKCAKIRDEVKIIQFERELSWIEEVINDEGNPD</sequence>
<dbReference type="AlphaFoldDB" id="A0A265NER5"/>
<dbReference type="InterPro" id="IPR029063">
    <property type="entry name" value="SAM-dependent_MTases_sf"/>
</dbReference>
<dbReference type="InterPro" id="IPR006901">
    <property type="entry name" value="TrmK"/>
</dbReference>
<organism evidence="1 2">
    <name type="scientific">Virgibacillus indicus</name>
    <dbReference type="NCBI Taxonomy" id="2024554"/>
    <lineage>
        <taxon>Bacteria</taxon>
        <taxon>Bacillati</taxon>
        <taxon>Bacillota</taxon>
        <taxon>Bacilli</taxon>
        <taxon>Bacillales</taxon>
        <taxon>Bacillaceae</taxon>
        <taxon>Virgibacillus</taxon>
    </lineage>
</organism>